<dbReference type="OrthoDB" id="4495583at2759"/>
<feature type="region of interest" description="Disordered" evidence="1">
    <location>
        <begin position="90"/>
        <end position="110"/>
    </location>
</feature>
<sequence length="110" mass="12740">MKMENLNQHPGMKVEERYNLWAGKGNERRNVFEDIVAEEHTFQFIGSTNSNFTNARSITAKKYARQCLGNASDTTIQRASRSHGEVSWKEELLPHWQQPKSSQRVDLPLH</sequence>
<reference evidence="2" key="1">
    <citation type="submission" date="2022-11" db="EMBL/GenBank/DDBJ databases">
        <authorList>
            <person name="Petersen C."/>
        </authorList>
    </citation>
    <scope>NUCLEOTIDE SEQUENCE</scope>
    <source>
        <strain evidence="2">IBT 19713</strain>
    </source>
</reference>
<keyword evidence="3" id="KW-1185">Reference proteome</keyword>
<protein>
    <submittedName>
        <fullName evidence="2">Uncharacterized protein</fullName>
    </submittedName>
</protein>
<evidence type="ECO:0000313" key="2">
    <source>
        <dbReference type="EMBL" id="KAJ5239543.1"/>
    </source>
</evidence>
<reference evidence="2" key="2">
    <citation type="journal article" date="2023" name="IMA Fungus">
        <title>Comparative genomic study of the Penicillium genus elucidates a diverse pangenome and 15 lateral gene transfer events.</title>
        <authorList>
            <person name="Petersen C."/>
            <person name="Sorensen T."/>
            <person name="Nielsen M.R."/>
            <person name="Sondergaard T.E."/>
            <person name="Sorensen J.L."/>
            <person name="Fitzpatrick D.A."/>
            <person name="Frisvad J.C."/>
            <person name="Nielsen K.L."/>
        </authorList>
    </citation>
    <scope>NUCLEOTIDE SEQUENCE</scope>
    <source>
        <strain evidence="2">IBT 19713</strain>
    </source>
</reference>
<dbReference type="EMBL" id="JAPQKS010000003">
    <property type="protein sequence ID" value="KAJ5239543.1"/>
    <property type="molecule type" value="Genomic_DNA"/>
</dbReference>
<organism evidence="2 3">
    <name type="scientific">Penicillium chermesinum</name>
    <dbReference type="NCBI Taxonomy" id="63820"/>
    <lineage>
        <taxon>Eukaryota</taxon>
        <taxon>Fungi</taxon>
        <taxon>Dikarya</taxon>
        <taxon>Ascomycota</taxon>
        <taxon>Pezizomycotina</taxon>
        <taxon>Eurotiomycetes</taxon>
        <taxon>Eurotiomycetidae</taxon>
        <taxon>Eurotiales</taxon>
        <taxon>Aspergillaceae</taxon>
        <taxon>Penicillium</taxon>
    </lineage>
</organism>
<accession>A0A9W9TSX7</accession>
<dbReference type="Proteomes" id="UP001150941">
    <property type="component" value="Unassembled WGS sequence"/>
</dbReference>
<proteinExistence type="predicted"/>
<comment type="caution">
    <text evidence="2">The sequence shown here is derived from an EMBL/GenBank/DDBJ whole genome shotgun (WGS) entry which is preliminary data.</text>
</comment>
<gene>
    <name evidence="2" type="ORF">N7468_004162</name>
</gene>
<dbReference type="GeneID" id="83200762"/>
<dbReference type="RefSeq" id="XP_058332462.1">
    <property type="nucleotide sequence ID" value="XM_058473459.1"/>
</dbReference>
<dbReference type="AlphaFoldDB" id="A0A9W9TSX7"/>
<evidence type="ECO:0000313" key="3">
    <source>
        <dbReference type="Proteomes" id="UP001150941"/>
    </source>
</evidence>
<evidence type="ECO:0000256" key="1">
    <source>
        <dbReference type="SAM" id="MobiDB-lite"/>
    </source>
</evidence>
<name>A0A9W9TSX7_9EURO</name>